<organism evidence="5 6">
    <name type="scientific">Syncephalis pseudoplumigaleata</name>
    <dbReference type="NCBI Taxonomy" id="1712513"/>
    <lineage>
        <taxon>Eukaryota</taxon>
        <taxon>Fungi</taxon>
        <taxon>Fungi incertae sedis</taxon>
        <taxon>Zoopagomycota</taxon>
        <taxon>Zoopagomycotina</taxon>
        <taxon>Zoopagomycetes</taxon>
        <taxon>Zoopagales</taxon>
        <taxon>Piptocephalidaceae</taxon>
        <taxon>Syncephalis</taxon>
    </lineage>
</organism>
<keyword evidence="4" id="KW-0040">ANK repeat</keyword>
<keyword evidence="1" id="KW-0217">Developmental protein</keyword>
<dbReference type="Proteomes" id="UP000278143">
    <property type="component" value="Unassembled WGS sequence"/>
</dbReference>
<dbReference type="AlphaFoldDB" id="A0A4P9YVD7"/>
<dbReference type="PROSITE" id="PS50088">
    <property type="entry name" value="ANK_REPEAT"/>
    <property type="match status" value="1"/>
</dbReference>
<dbReference type="GO" id="GO:0004857">
    <property type="term" value="F:enzyme inhibitor activity"/>
    <property type="evidence" value="ECO:0007669"/>
    <property type="project" value="TreeGrafter"/>
</dbReference>
<dbReference type="EMBL" id="KZ991547">
    <property type="protein sequence ID" value="RKP22880.1"/>
    <property type="molecule type" value="Genomic_DNA"/>
</dbReference>
<dbReference type="GO" id="GO:0019208">
    <property type="term" value="F:phosphatase regulator activity"/>
    <property type="evidence" value="ECO:0007669"/>
    <property type="project" value="TreeGrafter"/>
</dbReference>
<evidence type="ECO:0000256" key="3">
    <source>
        <dbReference type="ARBA" id="ARBA00038386"/>
    </source>
</evidence>
<dbReference type="PANTHER" id="PTHR24179:SF21">
    <property type="entry name" value="MYOSIN BINDING SUBUNIT, ISOFORM O"/>
    <property type="match status" value="1"/>
</dbReference>
<dbReference type="SUPFAM" id="SSF48403">
    <property type="entry name" value="Ankyrin repeat"/>
    <property type="match status" value="1"/>
</dbReference>
<sequence length="81" mass="8566">MAASYDHLDACRLLVERGASTCLQDAEGWTPLHCAAAEGHLRVVTYLLGEGVDATLVNADGETAADVAEEDRVRSVLHAST</sequence>
<protein>
    <submittedName>
        <fullName evidence="5">Ankyrin repeat-containing domain protein</fullName>
    </submittedName>
</protein>
<evidence type="ECO:0000313" key="6">
    <source>
        <dbReference type="Proteomes" id="UP000278143"/>
    </source>
</evidence>
<dbReference type="Gene3D" id="1.25.40.20">
    <property type="entry name" value="Ankyrin repeat-containing domain"/>
    <property type="match status" value="1"/>
</dbReference>
<feature type="repeat" description="ANK" evidence="4">
    <location>
        <begin position="27"/>
        <end position="59"/>
    </location>
</feature>
<accession>A0A4P9YVD7</accession>
<evidence type="ECO:0000256" key="4">
    <source>
        <dbReference type="PROSITE-ProRule" id="PRU00023"/>
    </source>
</evidence>
<dbReference type="OrthoDB" id="539213at2759"/>
<dbReference type="InterPro" id="IPR002110">
    <property type="entry name" value="Ankyrin_rpt"/>
</dbReference>
<evidence type="ECO:0000256" key="1">
    <source>
        <dbReference type="ARBA" id="ARBA00022473"/>
    </source>
</evidence>
<dbReference type="InterPro" id="IPR051226">
    <property type="entry name" value="PP1_Regulatory_Subunit"/>
</dbReference>
<dbReference type="GO" id="GO:0005737">
    <property type="term" value="C:cytoplasm"/>
    <property type="evidence" value="ECO:0007669"/>
    <property type="project" value="TreeGrafter"/>
</dbReference>
<evidence type="ECO:0000256" key="2">
    <source>
        <dbReference type="ARBA" id="ARBA00022737"/>
    </source>
</evidence>
<dbReference type="PANTHER" id="PTHR24179">
    <property type="entry name" value="PROTEIN PHOSPHATASE 1 REGULATORY SUBUNIT 12"/>
    <property type="match status" value="1"/>
</dbReference>
<reference evidence="6" key="1">
    <citation type="journal article" date="2018" name="Nat. Microbiol.">
        <title>Leveraging single-cell genomics to expand the fungal tree of life.</title>
        <authorList>
            <person name="Ahrendt S.R."/>
            <person name="Quandt C.A."/>
            <person name="Ciobanu D."/>
            <person name="Clum A."/>
            <person name="Salamov A."/>
            <person name="Andreopoulos B."/>
            <person name="Cheng J.F."/>
            <person name="Woyke T."/>
            <person name="Pelin A."/>
            <person name="Henrissat B."/>
            <person name="Reynolds N.K."/>
            <person name="Benny G.L."/>
            <person name="Smith M.E."/>
            <person name="James T.Y."/>
            <person name="Grigoriev I.V."/>
        </authorList>
    </citation>
    <scope>NUCLEOTIDE SEQUENCE [LARGE SCALE GENOMIC DNA]</scope>
    <source>
        <strain evidence="6">Benny S71-1</strain>
    </source>
</reference>
<gene>
    <name evidence="5" type="ORF">SYNPS1DRAFT_19425</name>
</gene>
<comment type="similarity">
    <text evidence="3">Belongs to the NRARP family.</text>
</comment>
<dbReference type="Pfam" id="PF13637">
    <property type="entry name" value="Ank_4"/>
    <property type="match status" value="1"/>
</dbReference>
<keyword evidence="2" id="KW-0677">Repeat</keyword>
<keyword evidence="6" id="KW-1185">Reference proteome</keyword>
<dbReference type="InterPro" id="IPR036770">
    <property type="entry name" value="Ankyrin_rpt-contain_sf"/>
</dbReference>
<dbReference type="SMART" id="SM00248">
    <property type="entry name" value="ANK"/>
    <property type="match status" value="1"/>
</dbReference>
<evidence type="ECO:0000313" key="5">
    <source>
        <dbReference type="EMBL" id="RKP22880.1"/>
    </source>
</evidence>
<dbReference type="PROSITE" id="PS50297">
    <property type="entry name" value="ANK_REP_REGION"/>
    <property type="match status" value="1"/>
</dbReference>
<name>A0A4P9YVD7_9FUNG</name>
<proteinExistence type="inferred from homology"/>